<feature type="domain" description="ABC transporter" evidence="4">
    <location>
        <begin position="5"/>
        <end position="219"/>
    </location>
</feature>
<dbReference type="Pfam" id="PF00005">
    <property type="entry name" value="ABC_tran"/>
    <property type="match status" value="1"/>
</dbReference>
<proteinExistence type="predicted"/>
<dbReference type="InterPro" id="IPR051120">
    <property type="entry name" value="ABC_AA/LPS_Transport"/>
</dbReference>
<keyword evidence="1" id="KW-0813">Transport</keyword>
<dbReference type="SMART" id="SM00382">
    <property type="entry name" value="AAA"/>
    <property type="match status" value="1"/>
</dbReference>
<dbReference type="RefSeq" id="WP_028730078.1">
    <property type="nucleotide sequence ID" value="NZ_KE386765.1"/>
</dbReference>
<dbReference type="HOGENOM" id="CLU_000604_1_2_10"/>
<keyword evidence="2" id="KW-0547">Nucleotide-binding</keyword>
<dbReference type="PROSITE" id="PS50893">
    <property type="entry name" value="ABC_TRANSPORTER_2"/>
    <property type="match status" value="1"/>
</dbReference>
<dbReference type="STRING" id="1203610.HMPREF1536_01781"/>
<evidence type="ECO:0000256" key="2">
    <source>
        <dbReference type="ARBA" id="ARBA00022741"/>
    </source>
</evidence>
<sequence length="221" mass="25222">MCECLEVDSVIKSFGDKNILTDVYLNCQPGDRIGIFGWNGSGKSTLFEIIFGTMNSDRSFIRIDGKVQKKQAFRSGQIAYLPQHNFLPPNIRVGEAISLYIHQNEREQFLNDKNLAYINYSKAEELSGGELRYLEIKLILFCSAKYILLDEPFNGISPVCCESVRELIQKASQSKGIIMTDHNFREVHKIANRILLLDQGYLKIIQNMSELSSYGYYPISE</sequence>
<dbReference type="SUPFAM" id="SSF52540">
    <property type="entry name" value="P-loop containing nucleoside triphosphate hydrolases"/>
    <property type="match status" value="1"/>
</dbReference>
<protein>
    <recommendedName>
        <fullName evidence="4">ABC transporter domain-containing protein</fullName>
    </recommendedName>
</protein>
<dbReference type="PANTHER" id="PTHR45772">
    <property type="entry name" value="CONSERVED COMPONENT OF ABC TRANSPORTER FOR NATURAL AMINO ACIDS-RELATED"/>
    <property type="match status" value="1"/>
</dbReference>
<keyword evidence="3" id="KW-0067">ATP-binding</keyword>
<evidence type="ECO:0000256" key="3">
    <source>
        <dbReference type="ARBA" id="ARBA00022840"/>
    </source>
</evidence>
<dbReference type="InterPro" id="IPR003439">
    <property type="entry name" value="ABC_transporter-like_ATP-bd"/>
</dbReference>
<evidence type="ECO:0000256" key="1">
    <source>
        <dbReference type="ARBA" id="ARBA00022448"/>
    </source>
</evidence>
<dbReference type="Proteomes" id="UP000033035">
    <property type="component" value="Unassembled WGS sequence"/>
</dbReference>
<dbReference type="PATRIC" id="fig|1203610.3.peg.1828"/>
<dbReference type="PANTHER" id="PTHR45772:SF10">
    <property type="entry name" value="LIPOPOLYSACCHARIDE EXPORT SYSTEM ATP-BINDING PROTEIN LPTB"/>
    <property type="match status" value="1"/>
</dbReference>
<dbReference type="InterPro" id="IPR027417">
    <property type="entry name" value="P-loop_NTPase"/>
</dbReference>
<name>A0A0F5JKJ7_9BACT</name>
<dbReference type="GO" id="GO:0005524">
    <property type="term" value="F:ATP binding"/>
    <property type="evidence" value="ECO:0007669"/>
    <property type="project" value="UniProtKB-KW"/>
</dbReference>
<keyword evidence="6" id="KW-1185">Reference proteome</keyword>
<evidence type="ECO:0000313" key="5">
    <source>
        <dbReference type="EMBL" id="KKB57972.1"/>
    </source>
</evidence>
<dbReference type="GO" id="GO:0005886">
    <property type="term" value="C:plasma membrane"/>
    <property type="evidence" value="ECO:0007669"/>
    <property type="project" value="TreeGrafter"/>
</dbReference>
<dbReference type="InterPro" id="IPR003593">
    <property type="entry name" value="AAA+_ATPase"/>
</dbReference>
<dbReference type="GO" id="GO:0016887">
    <property type="term" value="F:ATP hydrolysis activity"/>
    <property type="evidence" value="ECO:0007669"/>
    <property type="project" value="InterPro"/>
</dbReference>
<dbReference type="Gene3D" id="3.40.50.300">
    <property type="entry name" value="P-loop containing nucleotide triphosphate hydrolases"/>
    <property type="match status" value="1"/>
</dbReference>
<dbReference type="AlphaFoldDB" id="A0A0F5JKJ7"/>
<comment type="caution">
    <text evidence="5">The sequence shown here is derived from an EMBL/GenBank/DDBJ whole genome shotgun (WGS) entry which is preliminary data.</text>
</comment>
<accession>A0A0F5JKJ7</accession>
<reference evidence="5 6" key="1">
    <citation type="submission" date="2013-04" db="EMBL/GenBank/DDBJ databases">
        <title>The Genome Sequence of Parabacteroides gordonii DSM 23371.</title>
        <authorList>
            <consortium name="The Broad Institute Genomics Platform"/>
            <person name="Earl A."/>
            <person name="Ward D."/>
            <person name="Feldgarden M."/>
            <person name="Gevers D."/>
            <person name="Martens E."/>
            <person name="Sakamoto M."/>
            <person name="Benno Y."/>
            <person name="Suzuki N."/>
            <person name="Matsunaga N."/>
            <person name="Koshihara K."/>
            <person name="Seki M."/>
            <person name="Komiya H."/>
            <person name="Walker B."/>
            <person name="Young S."/>
            <person name="Zeng Q."/>
            <person name="Gargeya S."/>
            <person name="Fitzgerald M."/>
            <person name="Haas B."/>
            <person name="Abouelleil A."/>
            <person name="Allen A.W."/>
            <person name="Alvarado L."/>
            <person name="Arachchi H.M."/>
            <person name="Berlin A.M."/>
            <person name="Chapman S.B."/>
            <person name="Gainer-Dewar J."/>
            <person name="Goldberg J."/>
            <person name="Griggs A."/>
            <person name="Gujja S."/>
            <person name="Hansen M."/>
            <person name="Howarth C."/>
            <person name="Imamovic A."/>
            <person name="Ireland A."/>
            <person name="Larimer J."/>
            <person name="McCowan C."/>
            <person name="Murphy C."/>
            <person name="Pearson M."/>
            <person name="Poon T.W."/>
            <person name="Priest M."/>
            <person name="Roberts A."/>
            <person name="Saif S."/>
            <person name="Shea T."/>
            <person name="Sisk P."/>
            <person name="Sykes S."/>
            <person name="Wortman J."/>
            <person name="Nusbaum C."/>
            <person name="Birren B."/>
        </authorList>
    </citation>
    <scope>NUCLEOTIDE SEQUENCE [LARGE SCALE GENOMIC DNA]</scope>
    <source>
        <strain evidence="5 6">MS-1</strain>
    </source>
</reference>
<evidence type="ECO:0000313" key="6">
    <source>
        <dbReference type="Proteomes" id="UP000033035"/>
    </source>
</evidence>
<organism evidence="5 6">
    <name type="scientific">Parabacteroides gordonii MS-1 = DSM 23371</name>
    <dbReference type="NCBI Taxonomy" id="1203610"/>
    <lineage>
        <taxon>Bacteria</taxon>
        <taxon>Pseudomonadati</taxon>
        <taxon>Bacteroidota</taxon>
        <taxon>Bacteroidia</taxon>
        <taxon>Bacteroidales</taxon>
        <taxon>Tannerellaceae</taxon>
        <taxon>Parabacteroides</taxon>
    </lineage>
</organism>
<dbReference type="EMBL" id="AQHW01000011">
    <property type="protein sequence ID" value="KKB57972.1"/>
    <property type="molecule type" value="Genomic_DNA"/>
</dbReference>
<gene>
    <name evidence="5" type="ORF">HMPREF1536_01781</name>
</gene>
<evidence type="ECO:0000259" key="4">
    <source>
        <dbReference type="PROSITE" id="PS50893"/>
    </source>
</evidence>